<sequence length="365" mass="43329">MNILIIFIIFLFIVAVYSLIINLIKKPALLPTLFTESLISYIANKKEEAIKKMEELVKMNSEFIDGYFYLIDWYQEKGETERAKKIAELLTLRRNLPKDKEAIIFKKLSTFLAKEGRYFRAISLLEEVIKSSVRDKETAVLLFTLYLKTENYSSAKEFLDKYGKNFFDNNELATYYAELGNQLLTKDKKEGKEYLEKSLKYDEKNLYGLLYLGNYYESQNNYERAIDYWLELLKNYPDELYLLKEKLANAFFSLGRYEELVKIYKNFGERTKKEDYYLEILEFYKKMENIKEAIDILENAKNSNPNIYLLLAKAYITLNDLKKANENLENYLKIFKKEKKFTCPHCGKELTRIMAVCLDCLQWNV</sequence>
<evidence type="ECO:0000256" key="2">
    <source>
        <dbReference type="ARBA" id="ARBA00022803"/>
    </source>
</evidence>
<dbReference type="SUPFAM" id="SSF48452">
    <property type="entry name" value="TPR-like"/>
    <property type="match status" value="1"/>
</dbReference>
<gene>
    <name evidence="5" type="ORF">ENU74_05275</name>
</gene>
<dbReference type="SMART" id="SM00028">
    <property type="entry name" value="TPR"/>
    <property type="match status" value="3"/>
</dbReference>
<feature type="coiled-coil region" evidence="4">
    <location>
        <begin position="280"/>
        <end position="338"/>
    </location>
</feature>
<evidence type="ECO:0000313" key="5">
    <source>
        <dbReference type="EMBL" id="HGK63981.1"/>
    </source>
</evidence>
<proteinExistence type="predicted"/>
<dbReference type="PANTHER" id="PTHR45586">
    <property type="entry name" value="TPR REPEAT-CONTAINING PROTEIN PA4667"/>
    <property type="match status" value="1"/>
</dbReference>
<dbReference type="Pfam" id="PF13181">
    <property type="entry name" value="TPR_8"/>
    <property type="match status" value="1"/>
</dbReference>
<keyword evidence="4" id="KW-0175">Coiled coil</keyword>
<organism evidence="5">
    <name type="scientific">candidate division WOR-3 bacterium</name>
    <dbReference type="NCBI Taxonomy" id="2052148"/>
    <lineage>
        <taxon>Bacteria</taxon>
        <taxon>Bacteria division WOR-3</taxon>
    </lineage>
</organism>
<evidence type="ECO:0000256" key="1">
    <source>
        <dbReference type="ARBA" id="ARBA00022737"/>
    </source>
</evidence>
<dbReference type="EMBL" id="DTDR01000128">
    <property type="protein sequence ID" value="HGK63981.1"/>
    <property type="molecule type" value="Genomic_DNA"/>
</dbReference>
<dbReference type="AlphaFoldDB" id="A0A7V3ZVT6"/>
<dbReference type="PROSITE" id="PS50005">
    <property type="entry name" value="TPR"/>
    <property type="match status" value="1"/>
</dbReference>
<keyword evidence="1" id="KW-0677">Repeat</keyword>
<dbReference type="InterPro" id="IPR019734">
    <property type="entry name" value="TPR_rpt"/>
</dbReference>
<dbReference type="InterPro" id="IPR051012">
    <property type="entry name" value="CellSynth/LPSAsmb/PSIAsmb"/>
</dbReference>
<comment type="caution">
    <text evidence="5">The sequence shown here is derived from an EMBL/GenBank/DDBJ whole genome shotgun (WGS) entry which is preliminary data.</text>
</comment>
<dbReference type="Pfam" id="PF14559">
    <property type="entry name" value="TPR_19"/>
    <property type="match status" value="1"/>
</dbReference>
<reference evidence="5" key="1">
    <citation type="journal article" date="2020" name="mSystems">
        <title>Genome- and Community-Level Interaction Insights into Carbon Utilization and Element Cycling Functions of Hydrothermarchaeota in Hydrothermal Sediment.</title>
        <authorList>
            <person name="Zhou Z."/>
            <person name="Liu Y."/>
            <person name="Xu W."/>
            <person name="Pan J."/>
            <person name="Luo Z.H."/>
            <person name="Li M."/>
        </authorList>
    </citation>
    <scope>NUCLEOTIDE SEQUENCE [LARGE SCALE GENOMIC DNA]</scope>
    <source>
        <strain evidence="5">SpSt-697</strain>
    </source>
</reference>
<accession>A0A7V3ZVT6</accession>
<dbReference type="PANTHER" id="PTHR45586:SF1">
    <property type="entry name" value="LIPOPOLYSACCHARIDE ASSEMBLY PROTEIN B"/>
    <property type="match status" value="1"/>
</dbReference>
<protein>
    <submittedName>
        <fullName evidence="5">Tetratricopeptide repeat protein</fullName>
    </submittedName>
</protein>
<dbReference type="Gene3D" id="1.25.40.10">
    <property type="entry name" value="Tetratricopeptide repeat domain"/>
    <property type="match status" value="1"/>
</dbReference>
<dbReference type="Pfam" id="PF13174">
    <property type="entry name" value="TPR_6"/>
    <property type="match status" value="1"/>
</dbReference>
<feature type="repeat" description="TPR" evidence="3">
    <location>
        <begin position="206"/>
        <end position="239"/>
    </location>
</feature>
<evidence type="ECO:0000256" key="3">
    <source>
        <dbReference type="PROSITE-ProRule" id="PRU00339"/>
    </source>
</evidence>
<keyword evidence="2 3" id="KW-0802">TPR repeat</keyword>
<evidence type="ECO:0000256" key="4">
    <source>
        <dbReference type="SAM" id="Coils"/>
    </source>
</evidence>
<dbReference type="InterPro" id="IPR011990">
    <property type="entry name" value="TPR-like_helical_dom_sf"/>
</dbReference>
<name>A0A7V3ZVT6_UNCW3</name>